<dbReference type="AlphaFoldDB" id="A0A330LN75"/>
<dbReference type="RefSeq" id="WP_112714125.1">
    <property type="nucleotide sequence ID" value="NZ_LS483250.1"/>
</dbReference>
<dbReference type="InterPro" id="IPR049591">
    <property type="entry name" value="CE4_u4-like"/>
</dbReference>
<keyword evidence="2" id="KW-1185">Reference proteome</keyword>
<name>A0A330LN75_9GAMM</name>
<dbReference type="EMBL" id="LS483250">
    <property type="protein sequence ID" value="SQD78143.1"/>
    <property type="molecule type" value="Genomic_DNA"/>
</dbReference>
<evidence type="ECO:0000313" key="1">
    <source>
        <dbReference type="EMBL" id="SQD78143.1"/>
    </source>
</evidence>
<dbReference type="InterPro" id="IPR011330">
    <property type="entry name" value="Glyco_hydro/deAcase_b/a-brl"/>
</dbReference>
<evidence type="ECO:0000313" key="2">
    <source>
        <dbReference type="Proteomes" id="UP000250163"/>
    </source>
</evidence>
<protein>
    <recommendedName>
        <fullName evidence="3">Polysaccharide deacetylase</fullName>
    </recommendedName>
</protein>
<dbReference type="CDD" id="cd10928">
    <property type="entry name" value="CE4_u4"/>
    <property type="match status" value="1"/>
</dbReference>
<reference evidence="2" key="1">
    <citation type="submission" date="2018-05" db="EMBL/GenBank/DDBJ databases">
        <authorList>
            <person name="Cea G.-C."/>
            <person name="William W."/>
        </authorList>
    </citation>
    <scope>NUCLEOTIDE SEQUENCE [LARGE SCALE GENOMIC DNA]</scope>
    <source>
        <strain evidence="2">DB21MT 5</strain>
    </source>
</reference>
<dbReference type="OrthoDB" id="6086702at2"/>
<gene>
    <name evidence="1" type="ORF">MORIYA_1665</name>
</gene>
<proteinExistence type="predicted"/>
<organism evidence="1 2">
    <name type="scientific">Moritella yayanosii</name>
    <dbReference type="NCBI Taxonomy" id="69539"/>
    <lineage>
        <taxon>Bacteria</taxon>
        <taxon>Pseudomonadati</taxon>
        <taxon>Pseudomonadota</taxon>
        <taxon>Gammaproteobacteria</taxon>
        <taxon>Alteromonadales</taxon>
        <taxon>Moritellaceae</taxon>
        <taxon>Moritella</taxon>
    </lineage>
</organism>
<dbReference type="KEGG" id="mya:MORIYA_1665"/>
<dbReference type="Gene3D" id="3.20.20.370">
    <property type="entry name" value="Glycoside hydrolase/deacetylase"/>
    <property type="match status" value="1"/>
</dbReference>
<accession>A0A330LN75</accession>
<evidence type="ECO:0008006" key="3">
    <source>
        <dbReference type="Google" id="ProtNLM"/>
    </source>
</evidence>
<dbReference type="GO" id="GO:0005975">
    <property type="term" value="P:carbohydrate metabolic process"/>
    <property type="evidence" value="ECO:0007669"/>
    <property type="project" value="InterPro"/>
</dbReference>
<dbReference type="SUPFAM" id="SSF88713">
    <property type="entry name" value="Glycoside hydrolase/deacetylase"/>
    <property type="match status" value="1"/>
</dbReference>
<sequence>MSNWQILADEIQQWSSPVQFWWRDDDAVANSGALQRLLMLADQFSIPVHLAVIPDSLQTSLSVINKAQHRANCYVLQHGYDHQNYALEGQRKIELGGSQPLPELLHKLAQGQKILKSQFGEQYLNILVPPWNRIADEVARELPDMGYTQLSVLGTKEQVETDFNVNVHIDIIDWKRRCFAGEELILTNMISHLRNKRLASLSGNIKPCGLMTHHLKHDLNCWLFISKFFQFCQRHENIEWLGGQQLHQFVNAS</sequence>
<dbReference type="Proteomes" id="UP000250163">
    <property type="component" value="Chromosome MORIYA"/>
</dbReference>